<sequence>MNMLGGEQQSTPTDPNERDNYLSIPEVSPELIPYLTAEFDEGYEAIIQENPEWLIDHYIEKEDKEDWQNDEKELEIISLYSFKQNINYQAVAEKGNEDIRAIRIIKRQKDSTNIRVLEILTNIDGKWVKLSSDQ</sequence>
<gene>
    <name evidence="2" type="ORF">XD93_0329</name>
</gene>
<dbReference type="AlphaFoldDB" id="A0A101HIF0"/>
<evidence type="ECO:0000313" key="2">
    <source>
        <dbReference type="EMBL" id="KUK77438.1"/>
    </source>
</evidence>
<reference evidence="3" key="1">
    <citation type="journal article" date="2015" name="MBio">
        <title>Genome-Resolved Metagenomic Analysis Reveals Roles for Candidate Phyla and Other Microbial Community Members in Biogeochemical Transformations in Oil Reservoirs.</title>
        <authorList>
            <person name="Hu P."/>
            <person name="Tom L."/>
            <person name="Singh A."/>
            <person name="Thomas B.C."/>
            <person name="Baker B.J."/>
            <person name="Piceno Y.M."/>
            <person name="Andersen G.L."/>
            <person name="Banfield J.F."/>
        </authorList>
    </citation>
    <scope>NUCLEOTIDE SEQUENCE [LARGE SCALE GENOMIC DNA]</scope>
</reference>
<evidence type="ECO:0000256" key="1">
    <source>
        <dbReference type="SAM" id="MobiDB-lite"/>
    </source>
</evidence>
<name>A0A101HIF0_9BACT</name>
<dbReference type="EMBL" id="LGGO01000033">
    <property type="protein sequence ID" value="KUK77438.1"/>
    <property type="molecule type" value="Genomic_DNA"/>
</dbReference>
<dbReference type="Proteomes" id="UP000053904">
    <property type="component" value="Unassembled WGS sequence"/>
</dbReference>
<feature type="non-terminal residue" evidence="2">
    <location>
        <position position="134"/>
    </location>
</feature>
<organism evidence="2 3">
    <name type="scientific">candidate division WS6 bacterium 34_10</name>
    <dbReference type="NCBI Taxonomy" id="1641389"/>
    <lineage>
        <taxon>Bacteria</taxon>
        <taxon>Candidatus Dojkabacteria</taxon>
    </lineage>
</organism>
<protein>
    <submittedName>
        <fullName evidence="2">Uncharacterized protein</fullName>
    </submittedName>
</protein>
<accession>A0A101HIF0</accession>
<comment type="caution">
    <text evidence="2">The sequence shown here is derived from an EMBL/GenBank/DDBJ whole genome shotgun (WGS) entry which is preliminary data.</text>
</comment>
<evidence type="ECO:0000313" key="3">
    <source>
        <dbReference type="Proteomes" id="UP000053904"/>
    </source>
</evidence>
<proteinExistence type="predicted"/>
<feature type="region of interest" description="Disordered" evidence="1">
    <location>
        <begin position="1"/>
        <end position="23"/>
    </location>
</feature>